<protein>
    <submittedName>
        <fullName evidence="6">Recombinase RmuC</fullName>
    </submittedName>
</protein>
<comment type="similarity">
    <text evidence="2">Belongs to the RmuC family.</text>
</comment>
<comment type="function">
    <text evidence="1">Involved in DNA recombination.</text>
</comment>
<keyword evidence="3" id="KW-0175">Coiled coil</keyword>
<keyword evidence="5" id="KW-0812">Transmembrane</keyword>
<keyword evidence="4" id="KW-0233">DNA recombination</keyword>
<name>A0A154BLF6_ANASB</name>
<reference evidence="6 7" key="1">
    <citation type="submission" date="2016-02" db="EMBL/GenBank/DDBJ databases">
        <title>Anaerosporomusa subterraneum gen. nov., sp. nov., a spore-forming obligate anaerobe isolated from saprolite.</title>
        <authorList>
            <person name="Choi J.K."/>
            <person name="Shah M."/>
            <person name="Yee N."/>
        </authorList>
    </citation>
    <scope>NUCLEOTIDE SEQUENCE [LARGE SCALE GENOMIC DNA]</scope>
    <source>
        <strain evidence="6 7">RU4</strain>
    </source>
</reference>
<dbReference type="EMBL" id="LSGP01000028">
    <property type="protein sequence ID" value="KYZ74752.1"/>
    <property type="molecule type" value="Genomic_DNA"/>
</dbReference>
<evidence type="ECO:0000313" key="6">
    <source>
        <dbReference type="EMBL" id="KYZ74752.1"/>
    </source>
</evidence>
<evidence type="ECO:0000256" key="1">
    <source>
        <dbReference type="ARBA" id="ARBA00003416"/>
    </source>
</evidence>
<dbReference type="PANTHER" id="PTHR30563:SF0">
    <property type="entry name" value="DNA RECOMBINATION PROTEIN RMUC"/>
    <property type="match status" value="1"/>
</dbReference>
<comment type="caution">
    <text evidence="6">The sequence shown here is derived from an EMBL/GenBank/DDBJ whole genome shotgun (WGS) entry which is preliminary data.</text>
</comment>
<evidence type="ECO:0000256" key="5">
    <source>
        <dbReference type="SAM" id="Phobius"/>
    </source>
</evidence>
<dbReference type="STRING" id="1794912.AXX12_16130"/>
<keyword evidence="7" id="KW-1185">Reference proteome</keyword>
<dbReference type="RefSeq" id="WP_066245791.1">
    <property type="nucleotide sequence ID" value="NZ_LSGP01000028.1"/>
</dbReference>
<dbReference type="AlphaFoldDB" id="A0A154BLF6"/>
<sequence length="443" mass="49622">MPIVIYISVALSILSFILLIILFLRNPQAGNKEIATQFAVIERNQERLERSLKDEISKNREEMLLSAKALRQEVSSSLLTLNESMMRRLSESLQSQLGQLDSFSKQLQLMTQANEERLGKLNETVASQLKSLQDDNNQKLEKMRETVDEKLNATLATRLDNSFKQVGDQLQLLYKSLGEMQVLAGGVSDLNRVLTNVKARGTWGEVQLGNLLEQTMTSDQYEKNVATKKGSDARVEYAVKLPGKDDSKNCVWLPIDAKFAQEDYLKILDAAERADAAGVEEASKALENRVKLDARTIRDKYIAPPATTDFAIMFLPTEGLYAEVLRRPGLADYCQTTCRVMIAGPTTLTALLNSLRMGFATLAIEKKSSEVWKLLRAIKSQYTTFNELLDKSLKKIGEAQTSMENVKNRSELINRKLGKVEELDMTDAEKVLGLDEGRAASEE</sequence>
<evidence type="ECO:0000313" key="7">
    <source>
        <dbReference type="Proteomes" id="UP000076268"/>
    </source>
</evidence>
<dbReference type="OrthoDB" id="370725at2"/>
<evidence type="ECO:0000256" key="2">
    <source>
        <dbReference type="ARBA" id="ARBA00009840"/>
    </source>
</evidence>
<keyword evidence="5" id="KW-1133">Transmembrane helix</keyword>
<evidence type="ECO:0000256" key="4">
    <source>
        <dbReference type="ARBA" id="ARBA00023172"/>
    </source>
</evidence>
<gene>
    <name evidence="6" type="ORF">AXX12_16130</name>
</gene>
<dbReference type="PANTHER" id="PTHR30563">
    <property type="entry name" value="DNA RECOMBINATION PROTEIN RMUC"/>
    <property type="match status" value="1"/>
</dbReference>
<accession>A0A154BLF6</accession>
<dbReference type="InterPro" id="IPR003798">
    <property type="entry name" value="DNA_recombination_RmuC"/>
</dbReference>
<proteinExistence type="inferred from homology"/>
<evidence type="ECO:0000256" key="3">
    <source>
        <dbReference type="ARBA" id="ARBA00023054"/>
    </source>
</evidence>
<keyword evidence="5" id="KW-0472">Membrane</keyword>
<dbReference type="GO" id="GO:0006310">
    <property type="term" value="P:DNA recombination"/>
    <property type="evidence" value="ECO:0007669"/>
    <property type="project" value="UniProtKB-KW"/>
</dbReference>
<dbReference type="Proteomes" id="UP000076268">
    <property type="component" value="Unassembled WGS sequence"/>
</dbReference>
<feature type="transmembrane region" description="Helical" evidence="5">
    <location>
        <begin position="6"/>
        <end position="24"/>
    </location>
</feature>
<dbReference type="Pfam" id="PF02646">
    <property type="entry name" value="RmuC"/>
    <property type="match status" value="1"/>
</dbReference>
<organism evidence="6 7">
    <name type="scientific">Anaerosporomusa subterranea</name>
    <dbReference type="NCBI Taxonomy" id="1794912"/>
    <lineage>
        <taxon>Bacteria</taxon>
        <taxon>Bacillati</taxon>
        <taxon>Bacillota</taxon>
        <taxon>Negativicutes</taxon>
        <taxon>Acetonemataceae</taxon>
        <taxon>Anaerosporomusa</taxon>
    </lineage>
</organism>